<reference evidence="3 4" key="1">
    <citation type="submission" date="2019-03" db="EMBL/GenBank/DDBJ databases">
        <title>Genomics of glacier-inhabiting Cryobacterium strains.</title>
        <authorList>
            <person name="Liu Q."/>
            <person name="Xin Y.-H."/>
        </authorList>
    </citation>
    <scope>NUCLEOTIDE SEQUENCE [LARGE SCALE GENOMIC DNA]</scope>
    <source>
        <strain evidence="3 4">TMT1-1</strain>
    </source>
</reference>
<dbReference type="RefSeq" id="WP_134572121.1">
    <property type="nucleotide sequence ID" value="NZ_SOGT01000008.1"/>
</dbReference>
<protein>
    <submittedName>
        <fullName evidence="3">Uncharacterized protein</fullName>
    </submittedName>
</protein>
<evidence type="ECO:0000313" key="3">
    <source>
        <dbReference type="EMBL" id="TFD26638.1"/>
    </source>
</evidence>
<keyword evidence="2" id="KW-0472">Membrane</keyword>
<evidence type="ECO:0000313" key="4">
    <source>
        <dbReference type="Proteomes" id="UP000298424"/>
    </source>
</evidence>
<name>A0A4R8ZFV7_9MICO</name>
<sequence>MMNIDISDEIPTQRPGVFARLSDAAAAQAANVRGIGKARKVIVASTLAVILVAGGTFGGLAAVAAVQEAAHTSALTAHTEATDTLTAAWKKDAQADTDLTAELAAAAVLDAQVLALVAATDGLVDADARVALEAARVELTATATDIAEAQGLDLATGALIETVSAPKAVSLKSDATTDGIRESTVALEKLTSAAGTELKGVTVLSADLATATTAVGDAFPALVESVAVAGLARLDGTPSAGAPERDALAAAIAAVSLEDADALTALSTYAAAAAATSASHVAVEVQRAAEAAAAAQAAAEAAAKAVAPRSYSGSGSSAGKSTGAGTATGGGAATGGGSSAGGGTSAGGGSSAGTAPVSNWRPLKVQAGGSACSGTGGGQSVGYGSTLMPPLDNAGYETWETSDGWAIHWTCDPGW</sequence>
<keyword evidence="4" id="KW-1185">Reference proteome</keyword>
<organism evidence="3 4">
    <name type="scientific">Cryobacterium lyxosi</name>
    <dbReference type="NCBI Taxonomy" id="1259228"/>
    <lineage>
        <taxon>Bacteria</taxon>
        <taxon>Bacillati</taxon>
        <taxon>Actinomycetota</taxon>
        <taxon>Actinomycetes</taxon>
        <taxon>Micrococcales</taxon>
        <taxon>Microbacteriaceae</taxon>
        <taxon>Cryobacterium</taxon>
    </lineage>
</organism>
<evidence type="ECO:0000256" key="2">
    <source>
        <dbReference type="SAM" id="Phobius"/>
    </source>
</evidence>
<evidence type="ECO:0000256" key="1">
    <source>
        <dbReference type="SAM" id="MobiDB-lite"/>
    </source>
</evidence>
<proteinExistence type="predicted"/>
<keyword evidence="2" id="KW-1133">Transmembrane helix</keyword>
<feature type="transmembrane region" description="Helical" evidence="2">
    <location>
        <begin position="41"/>
        <end position="66"/>
    </location>
</feature>
<keyword evidence="2" id="KW-0812">Transmembrane</keyword>
<feature type="region of interest" description="Disordered" evidence="1">
    <location>
        <begin position="333"/>
        <end position="358"/>
    </location>
</feature>
<feature type="compositionally biased region" description="Gly residues" evidence="1">
    <location>
        <begin position="333"/>
        <end position="351"/>
    </location>
</feature>
<dbReference type="Proteomes" id="UP000298424">
    <property type="component" value="Unassembled WGS sequence"/>
</dbReference>
<dbReference type="AlphaFoldDB" id="A0A4R8ZFV7"/>
<accession>A0A4R8ZFV7</accession>
<gene>
    <name evidence="3" type="ORF">E3T27_07655</name>
</gene>
<comment type="caution">
    <text evidence="3">The sequence shown here is derived from an EMBL/GenBank/DDBJ whole genome shotgun (WGS) entry which is preliminary data.</text>
</comment>
<dbReference type="EMBL" id="SOGT01000008">
    <property type="protein sequence ID" value="TFD26638.1"/>
    <property type="molecule type" value="Genomic_DNA"/>
</dbReference>